<gene>
    <name evidence="1" type="ORF">NDN08_007683</name>
</gene>
<protein>
    <submittedName>
        <fullName evidence="1">Uncharacterized protein</fullName>
    </submittedName>
</protein>
<keyword evidence="2" id="KW-1185">Reference proteome</keyword>
<name>A0AAV8V336_9RHOD</name>
<evidence type="ECO:0000313" key="1">
    <source>
        <dbReference type="EMBL" id="KAJ8907572.1"/>
    </source>
</evidence>
<dbReference type="AlphaFoldDB" id="A0AAV8V336"/>
<accession>A0AAV8V336</accession>
<organism evidence="1 2">
    <name type="scientific">Rhodosorus marinus</name>
    <dbReference type="NCBI Taxonomy" id="101924"/>
    <lineage>
        <taxon>Eukaryota</taxon>
        <taxon>Rhodophyta</taxon>
        <taxon>Stylonematophyceae</taxon>
        <taxon>Stylonematales</taxon>
        <taxon>Stylonemataceae</taxon>
        <taxon>Rhodosorus</taxon>
    </lineage>
</organism>
<sequence length="123" mass="13639">MDWTCAQIVRFAQTLTVVDKTVSLGQVARVRHLGTSSSLYGDLVSLTLLKEIASFVRDPTATYPSLCLRKGPASGHRAITLPRVVADARDLKEAKTQATPGLYLHVEDRLYYFTNEDMLLLVT</sequence>
<reference evidence="1 2" key="1">
    <citation type="journal article" date="2023" name="Nat. Commun.">
        <title>Origin of minicircular mitochondrial genomes in red algae.</title>
        <authorList>
            <person name="Lee Y."/>
            <person name="Cho C.H."/>
            <person name="Lee Y.M."/>
            <person name="Park S.I."/>
            <person name="Yang J.H."/>
            <person name="West J.A."/>
            <person name="Bhattacharya D."/>
            <person name="Yoon H.S."/>
        </authorList>
    </citation>
    <scope>NUCLEOTIDE SEQUENCE [LARGE SCALE GENOMIC DNA]</scope>
    <source>
        <strain evidence="1 2">CCMP1338</strain>
        <tissue evidence="1">Whole cell</tissue>
    </source>
</reference>
<dbReference type="EMBL" id="JAMWBK010000002">
    <property type="protein sequence ID" value="KAJ8907572.1"/>
    <property type="molecule type" value="Genomic_DNA"/>
</dbReference>
<evidence type="ECO:0000313" key="2">
    <source>
        <dbReference type="Proteomes" id="UP001157974"/>
    </source>
</evidence>
<dbReference type="Proteomes" id="UP001157974">
    <property type="component" value="Unassembled WGS sequence"/>
</dbReference>
<proteinExistence type="predicted"/>
<comment type="caution">
    <text evidence="1">The sequence shown here is derived from an EMBL/GenBank/DDBJ whole genome shotgun (WGS) entry which is preliminary data.</text>
</comment>